<evidence type="ECO:0000256" key="10">
    <source>
        <dbReference type="ARBA" id="ARBA00048205"/>
    </source>
</evidence>
<organism evidence="17 18">
    <name type="scientific">Saccharophagus degradans (strain 2-40 / ATCC 43961 / DSM 17024)</name>
    <dbReference type="NCBI Taxonomy" id="203122"/>
    <lineage>
        <taxon>Bacteria</taxon>
        <taxon>Pseudomonadati</taxon>
        <taxon>Pseudomonadota</taxon>
        <taxon>Gammaproteobacteria</taxon>
        <taxon>Cellvibrionales</taxon>
        <taxon>Cellvibrionaceae</taxon>
        <taxon>Saccharophagus</taxon>
    </lineage>
</organism>
<comment type="catalytic activity">
    <reaction evidence="10 12">
        <text>a 5,6-dihydrouridine in tRNA + NADP(+) = a uridine in tRNA + NADPH + H(+)</text>
        <dbReference type="Rhea" id="RHEA:23624"/>
        <dbReference type="Rhea" id="RHEA-COMP:13339"/>
        <dbReference type="Rhea" id="RHEA-COMP:13887"/>
        <dbReference type="ChEBI" id="CHEBI:15378"/>
        <dbReference type="ChEBI" id="CHEBI:57783"/>
        <dbReference type="ChEBI" id="CHEBI:58349"/>
        <dbReference type="ChEBI" id="CHEBI:65315"/>
        <dbReference type="ChEBI" id="CHEBI:74443"/>
    </reaction>
</comment>
<dbReference type="PANTHER" id="PTHR45846:SF1">
    <property type="entry name" value="TRNA-DIHYDROURIDINE(47) SYNTHASE [NAD(P)(+)]-LIKE"/>
    <property type="match status" value="1"/>
</dbReference>
<evidence type="ECO:0000256" key="7">
    <source>
        <dbReference type="ARBA" id="ARBA00022857"/>
    </source>
</evidence>
<protein>
    <recommendedName>
        <fullName evidence="12">tRNA-dihydrouridine synthase B</fullName>
        <ecNumber evidence="12">1.3.1.-</ecNumber>
    </recommendedName>
</protein>
<comment type="catalytic activity">
    <reaction evidence="11 12">
        <text>a 5,6-dihydrouridine in tRNA + NAD(+) = a uridine in tRNA + NADH + H(+)</text>
        <dbReference type="Rhea" id="RHEA:54452"/>
        <dbReference type="Rhea" id="RHEA-COMP:13339"/>
        <dbReference type="Rhea" id="RHEA-COMP:13887"/>
        <dbReference type="ChEBI" id="CHEBI:15378"/>
        <dbReference type="ChEBI" id="CHEBI:57540"/>
        <dbReference type="ChEBI" id="CHEBI:57945"/>
        <dbReference type="ChEBI" id="CHEBI:65315"/>
        <dbReference type="ChEBI" id="CHEBI:74443"/>
    </reaction>
</comment>
<evidence type="ECO:0000256" key="6">
    <source>
        <dbReference type="ARBA" id="ARBA00022694"/>
    </source>
</evidence>
<dbReference type="InterPro" id="IPR001269">
    <property type="entry name" value="DUS_fam"/>
</dbReference>
<dbReference type="OrthoDB" id="9764501at2"/>
<feature type="binding site" evidence="12 15">
    <location>
        <begin position="225"/>
        <end position="226"/>
    </location>
    <ligand>
        <name>FMN</name>
        <dbReference type="ChEBI" id="CHEBI:58210"/>
    </ligand>
</feature>
<feature type="domain" description="DUS-like FMN-binding" evidence="16">
    <location>
        <begin position="14"/>
        <end position="321"/>
    </location>
</feature>
<sequence length="336" mass="36629">MFSIGPFAVRSRVLLAPMAGVTDLPFRQICRHYGVGLATSEMVTSDTRLWQSDKSRLRLTYSAELAPVSVQIAGSEPDMMAQAAIECVKLGAQIVDINMGCPAKKVCKKLAGSALLQDEKRVAEILTAVVNAVDVPVTLKTRTGWSPENRNGVTIARMAENIGIAALTVHGRTRECRFKGQAEYDTLADIVQNVSIPVIANGDIDSTDKAKHVLDYTGAQAVMVGRAALGNPWLLQSIAHTLEGGNTESVEKKAPSWIELNEVITAHLGELHKFYGEYQGVRIARKHLSWYAQTLASLGAGNFDTRHFNALETPQTQFEALRAYFEGPNSYEEKAA</sequence>
<evidence type="ECO:0000256" key="15">
    <source>
        <dbReference type="PIRSR" id="PIRSR006621-2"/>
    </source>
</evidence>
<dbReference type="GO" id="GO:0010181">
    <property type="term" value="F:FMN binding"/>
    <property type="evidence" value="ECO:0007669"/>
    <property type="project" value="UniProtKB-UniRule"/>
</dbReference>
<keyword evidence="18" id="KW-1185">Reference proteome</keyword>
<dbReference type="SUPFAM" id="SSF51395">
    <property type="entry name" value="FMN-linked oxidoreductases"/>
    <property type="match status" value="1"/>
</dbReference>
<comment type="similarity">
    <text evidence="13">Belongs to the dus family.</text>
</comment>
<dbReference type="EMBL" id="CP000282">
    <property type="protein sequence ID" value="ABD80070.1"/>
    <property type="molecule type" value="Genomic_DNA"/>
</dbReference>
<evidence type="ECO:0000313" key="17">
    <source>
        <dbReference type="EMBL" id="ABD80070.1"/>
    </source>
</evidence>
<dbReference type="HOGENOM" id="CLU_013299_0_1_6"/>
<dbReference type="GeneID" id="98612491"/>
<keyword evidence="9 12" id="KW-0560">Oxidoreductase</keyword>
<dbReference type="Proteomes" id="UP000001947">
    <property type="component" value="Chromosome"/>
</dbReference>
<dbReference type="InterPro" id="IPR024036">
    <property type="entry name" value="tRNA-dHydroUridine_Synthase_C"/>
</dbReference>
<dbReference type="RefSeq" id="WP_011467291.1">
    <property type="nucleotide sequence ID" value="NC_007912.1"/>
</dbReference>
<dbReference type="KEGG" id="sde:Sde_0808"/>
<dbReference type="PANTHER" id="PTHR45846">
    <property type="entry name" value="TRNA-DIHYDROURIDINE(47) SYNTHASE [NAD(P)(+)]-LIKE"/>
    <property type="match status" value="1"/>
</dbReference>
<reference evidence="17 18" key="1">
    <citation type="journal article" date="2008" name="PLoS Genet.">
        <title>Complete genome sequence of the complex carbohydrate-degrading marine bacterium, Saccharophagus degradans strain 2-40 T.</title>
        <authorList>
            <person name="Weiner R.M."/>
            <person name="Taylor L.E.II."/>
            <person name="Henrissat B."/>
            <person name="Hauser L."/>
            <person name="Land M."/>
            <person name="Coutinho P.M."/>
            <person name="Rancurel C."/>
            <person name="Saunders E.H."/>
            <person name="Longmire A.G."/>
            <person name="Zhang H."/>
            <person name="Bayer E.A."/>
            <person name="Gilbert H.J."/>
            <person name="Larimer F."/>
            <person name="Zhulin I.B."/>
            <person name="Ekborg N.A."/>
            <person name="Lamed R."/>
            <person name="Richardson P.M."/>
            <person name="Borovok I."/>
            <person name="Hutcheson S."/>
        </authorList>
    </citation>
    <scope>NUCLEOTIDE SEQUENCE [LARGE SCALE GENOMIC DNA]</scope>
    <source>
        <strain evidence="18">2-40 / ATCC 43961 / DSM 17024</strain>
    </source>
</reference>
<evidence type="ECO:0000259" key="16">
    <source>
        <dbReference type="Pfam" id="PF01207"/>
    </source>
</evidence>
<keyword evidence="7 12" id="KW-0521">NADP</keyword>
<dbReference type="GO" id="GO:0000049">
    <property type="term" value="F:tRNA binding"/>
    <property type="evidence" value="ECO:0007669"/>
    <property type="project" value="UniProtKB-UniRule"/>
</dbReference>
<dbReference type="Pfam" id="PF01207">
    <property type="entry name" value="Dus"/>
    <property type="match status" value="1"/>
</dbReference>
<comment type="function">
    <text evidence="2 12 13">Catalyzes the synthesis of 5,6-dihydrouridine (D), a modified base found in the D-loop of most tRNAs, via the reduction of the C5-C6 double bond in target uridines.</text>
</comment>
<dbReference type="AlphaFoldDB" id="Q21MK9"/>
<keyword evidence="15" id="KW-0547">Nucleotide-binding</keyword>
<evidence type="ECO:0000256" key="14">
    <source>
        <dbReference type="PIRSR" id="PIRSR006621-1"/>
    </source>
</evidence>
<feature type="binding site" evidence="15">
    <location>
        <position position="170"/>
    </location>
    <ligand>
        <name>FMN</name>
        <dbReference type="ChEBI" id="CHEBI:58210"/>
    </ligand>
</feature>
<gene>
    <name evidence="12" type="primary">dusB</name>
    <name evidence="17" type="ordered locus">Sde_0808</name>
</gene>
<accession>Q21MK9</accession>
<dbReference type="InterPro" id="IPR032887">
    <property type="entry name" value="DusB"/>
</dbReference>
<comment type="cofactor">
    <cofactor evidence="1 12 13 15">
        <name>FMN</name>
        <dbReference type="ChEBI" id="CHEBI:58210"/>
    </cofactor>
</comment>
<keyword evidence="8 12" id="KW-0694">RNA-binding</keyword>
<dbReference type="GO" id="GO:0050660">
    <property type="term" value="F:flavin adenine dinucleotide binding"/>
    <property type="evidence" value="ECO:0007669"/>
    <property type="project" value="InterPro"/>
</dbReference>
<keyword evidence="6 12" id="KW-0819">tRNA processing</keyword>
<feature type="binding site" evidence="12 15">
    <location>
        <begin position="17"/>
        <end position="19"/>
    </location>
    <ligand>
        <name>FMN</name>
        <dbReference type="ChEBI" id="CHEBI:58210"/>
    </ligand>
</feature>
<feature type="binding site" evidence="12 15">
    <location>
        <position position="71"/>
    </location>
    <ligand>
        <name>FMN</name>
        <dbReference type="ChEBI" id="CHEBI:58210"/>
    </ligand>
</feature>
<evidence type="ECO:0000256" key="13">
    <source>
        <dbReference type="PIRNR" id="PIRNR006621"/>
    </source>
</evidence>
<evidence type="ECO:0000256" key="5">
    <source>
        <dbReference type="ARBA" id="ARBA00022643"/>
    </source>
</evidence>
<dbReference type="CDD" id="cd02801">
    <property type="entry name" value="DUS_like_FMN"/>
    <property type="match status" value="1"/>
</dbReference>
<evidence type="ECO:0000256" key="4">
    <source>
        <dbReference type="ARBA" id="ARBA00022630"/>
    </source>
</evidence>
<comment type="similarity">
    <text evidence="12">Belongs to the Dus family. DusB subfamily.</text>
</comment>
<dbReference type="PROSITE" id="PS01136">
    <property type="entry name" value="UPF0034"/>
    <property type="match status" value="1"/>
</dbReference>
<feature type="binding site" evidence="12">
    <location>
        <begin position="201"/>
        <end position="203"/>
    </location>
    <ligand>
        <name>FMN</name>
        <dbReference type="ChEBI" id="CHEBI:58210"/>
    </ligand>
</feature>
<dbReference type="NCBIfam" id="TIGR00737">
    <property type="entry name" value="nifR3_yhdG"/>
    <property type="match status" value="1"/>
</dbReference>
<feature type="binding site" evidence="12 15">
    <location>
        <position position="140"/>
    </location>
    <ligand>
        <name>FMN</name>
        <dbReference type="ChEBI" id="CHEBI:58210"/>
    </ligand>
</feature>
<dbReference type="PIRSF" id="PIRSF006621">
    <property type="entry name" value="Dus"/>
    <property type="match status" value="1"/>
</dbReference>
<proteinExistence type="inferred from homology"/>
<dbReference type="InterPro" id="IPR004652">
    <property type="entry name" value="DusB-like"/>
</dbReference>
<dbReference type="EC" id="1.3.1.-" evidence="12"/>
<dbReference type="Gene3D" id="3.20.20.70">
    <property type="entry name" value="Aldolase class I"/>
    <property type="match status" value="1"/>
</dbReference>
<evidence type="ECO:0000256" key="8">
    <source>
        <dbReference type="ARBA" id="ARBA00022884"/>
    </source>
</evidence>
<dbReference type="InterPro" id="IPR018517">
    <property type="entry name" value="tRNA_hU_synthase_CS"/>
</dbReference>
<dbReference type="STRING" id="203122.Sde_0808"/>
<evidence type="ECO:0000313" key="18">
    <source>
        <dbReference type="Proteomes" id="UP000001947"/>
    </source>
</evidence>
<evidence type="ECO:0000256" key="2">
    <source>
        <dbReference type="ARBA" id="ARBA00002790"/>
    </source>
</evidence>
<keyword evidence="4 12" id="KW-0285">Flavoprotein</keyword>
<evidence type="ECO:0000256" key="1">
    <source>
        <dbReference type="ARBA" id="ARBA00001917"/>
    </source>
</evidence>
<feature type="active site" description="Proton donor" evidence="12 14">
    <location>
        <position position="101"/>
    </location>
</feature>
<keyword evidence="3 12" id="KW-0820">tRNA-binding</keyword>
<dbReference type="eggNOG" id="COG0042">
    <property type="taxonomic scope" value="Bacteria"/>
</dbReference>
<dbReference type="HAMAP" id="MF_02042">
    <property type="entry name" value="DusB_subfam"/>
    <property type="match status" value="1"/>
</dbReference>
<evidence type="ECO:0000256" key="12">
    <source>
        <dbReference type="HAMAP-Rule" id="MF_02042"/>
    </source>
</evidence>
<dbReference type="Gene3D" id="1.10.1200.80">
    <property type="entry name" value="Putative flavin oxidoreducatase, domain 2"/>
    <property type="match status" value="1"/>
</dbReference>
<dbReference type="InterPro" id="IPR035587">
    <property type="entry name" value="DUS-like_FMN-bd"/>
</dbReference>
<dbReference type="InterPro" id="IPR013785">
    <property type="entry name" value="Aldolase_TIM"/>
</dbReference>
<dbReference type="GO" id="GO:0017150">
    <property type="term" value="F:tRNA dihydrouridine synthase activity"/>
    <property type="evidence" value="ECO:0007669"/>
    <property type="project" value="UniProtKB-UniRule"/>
</dbReference>
<keyword evidence="5 12" id="KW-0288">FMN</keyword>
<name>Q21MK9_SACD2</name>
<evidence type="ECO:0000256" key="9">
    <source>
        <dbReference type="ARBA" id="ARBA00023002"/>
    </source>
</evidence>
<evidence type="ECO:0000256" key="11">
    <source>
        <dbReference type="ARBA" id="ARBA00048802"/>
    </source>
</evidence>
<evidence type="ECO:0000256" key="3">
    <source>
        <dbReference type="ARBA" id="ARBA00022555"/>
    </source>
</evidence>